<feature type="region of interest" description="Disordered" evidence="1">
    <location>
        <begin position="172"/>
        <end position="242"/>
    </location>
</feature>
<evidence type="ECO:0000313" key="2">
    <source>
        <dbReference type="EMBL" id="CAD7577313.1"/>
    </source>
</evidence>
<protein>
    <submittedName>
        <fullName evidence="2">(California timema) hypothetical protein</fullName>
    </submittedName>
</protein>
<gene>
    <name evidence="2" type="ORF">TCMB3V08_LOCUS9865</name>
</gene>
<reference evidence="2" key="1">
    <citation type="submission" date="2020-11" db="EMBL/GenBank/DDBJ databases">
        <authorList>
            <person name="Tran Van P."/>
        </authorList>
    </citation>
    <scope>NUCLEOTIDE SEQUENCE</scope>
</reference>
<proteinExistence type="predicted"/>
<feature type="compositionally biased region" description="Polar residues" evidence="1">
    <location>
        <begin position="191"/>
        <end position="208"/>
    </location>
</feature>
<dbReference type="EMBL" id="OE185411">
    <property type="protein sequence ID" value="CAD7577313.1"/>
    <property type="molecule type" value="Genomic_DNA"/>
</dbReference>
<feature type="compositionally biased region" description="Basic and acidic residues" evidence="1">
    <location>
        <begin position="180"/>
        <end position="190"/>
    </location>
</feature>
<accession>A0A7R9JDR4</accession>
<organism evidence="2">
    <name type="scientific">Timema californicum</name>
    <name type="common">California timema</name>
    <name type="synonym">Walking stick</name>
    <dbReference type="NCBI Taxonomy" id="61474"/>
    <lineage>
        <taxon>Eukaryota</taxon>
        <taxon>Metazoa</taxon>
        <taxon>Ecdysozoa</taxon>
        <taxon>Arthropoda</taxon>
        <taxon>Hexapoda</taxon>
        <taxon>Insecta</taxon>
        <taxon>Pterygota</taxon>
        <taxon>Neoptera</taxon>
        <taxon>Polyneoptera</taxon>
        <taxon>Phasmatodea</taxon>
        <taxon>Timematodea</taxon>
        <taxon>Timematoidea</taxon>
        <taxon>Timematidae</taxon>
        <taxon>Timema</taxon>
    </lineage>
</organism>
<sequence length="419" mass="46506">MVTEEACTVWCYKRNGGSKSRGWTFPDGTACQSRASRYGKTMFCIGGRCEEFVCDRDRFETAMFSSPCPGRTGGRLFVRTKGRRREVTERKRSWNPASGCHFNCLAPASGLRLVKSPGPCEPEGDLQCSVSSLQLCQPDNQGCGHLKTPFEHASGVCDKYKERVRRLSGLGMQISPTAGELERSPLRNNRDGTGNTRTFGMATPNPTCALTPDREWTPSYAGETSASDRAATGAGVSEYRNVPEDPDRPCRVACQDDEVVHRFYLVNGEDGWFPFGTDCSRGASDRKAYCVSGKCLQIKALQFIYAVTPGTCAGIKQMFGVILSQEFGADDTPLYETDHTLPLMSRLKRSMFYNSTRVISTLDQATLNQIIHNLNLSTTPGHIPDKRESSSGFTIDLTHPVHEQISVEDMIHDNTWWER</sequence>
<evidence type="ECO:0000256" key="1">
    <source>
        <dbReference type="SAM" id="MobiDB-lite"/>
    </source>
</evidence>
<dbReference type="AlphaFoldDB" id="A0A7R9JDR4"/>
<name>A0A7R9JDR4_TIMCA</name>